<dbReference type="InterPro" id="IPR050091">
    <property type="entry name" value="PKS_NRPS_Biosynth_Enz"/>
</dbReference>
<sequence length="297" mass="31567">GVLESEGVTRFVELGPDAVLTAMAQQCLDSSDLRFIATLRRERPEATDLLTALGRLHNRGVAVDWDGCFTARGARTVPLPTYAFQRQNYWLATPESGAADSDRNVQGVDLSETLPAQHTALPSTERLAALPPAERLEAVADLVHAEVAVVLGYGDASALNPERTFQELGFTSLSAVELRDRLRAATGVRLTATAVYDHPTPAALVTHVHDELAPPAAGSDAASVLADLDRVEANLAALPLDEAARSEIAVRLQTVLEKCRAADSYSEDPEAGDALGSASVDEIFDFIDAELGESAVN</sequence>
<keyword evidence="2" id="KW-0597">Phosphoprotein</keyword>
<protein>
    <submittedName>
        <fullName evidence="7">Phosphopantetheine-binding protein</fullName>
    </submittedName>
</protein>
<comment type="caution">
    <text evidence="7">The sequence shown here is derived from an EMBL/GenBank/DDBJ whole genome shotgun (WGS) entry which is preliminary data.</text>
</comment>
<dbReference type="InterPro" id="IPR009081">
    <property type="entry name" value="PP-bd_ACP"/>
</dbReference>
<reference evidence="7 8" key="1">
    <citation type="submission" date="2023-05" db="EMBL/GenBank/DDBJ databases">
        <title>Draft genome sequence of Streptomyces sp. B-S-A8 isolated from a cave soil in Thailand.</title>
        <authorList>
            <person name="Chamroensaksri N."/>
            <person name="Muangham S."/>
        </authorList>
    </citation>
    <scope>NUCLEOTIDE SEQUENCE [LARGE SCALE GENOMIC DNA]</scope>
    <source>
        <strain evidence="7 8">B-S-A8</strain>
    </source>
</reference>
<evidence type="ECO:0000313" key="7">
    <source>
        <dbReference type="EMBL" id="MDI3390790.1"/>
    </source>
</evidence>
<dbReference type="RefSeq" id="WP_282517276.1">
    <property type="nucleotide sequence ID" value="NZ_JASCIR010000085.1"/>
</dbReference>
<dbReference type="SUPFAM" id="SSF52151">
    <property type="entry name" value="FabD/lysophospholipase-like"/>
    <property type="match status" value="1"/>
</dbReference>
<keyword evidence="8" id="KW-1185">Reference proteome</keyword>
<dbReference type="InterPro" id="IPR036736">
    <property type="entry name" value="ACP-like_sf"/>
</dbReference>
<organism evidence="7 8">
    <name type="scientific">Streptomyces solicavernae</name>
    <dbReference type="NCBI Taxonomy" id="3043614"/>
    <lineage>
        <taxon>Bacteria</taxon>
        <taxon>Bacillati</taxon>
        <taxon>Actinomycetota</taxon>
        <taxon>Actinomycetes</taxon>
        <taxon>Kitasatosporales</taxon>
        <taxon>Streptomycetaceae</taxon>
        <taxon>Streptomyces</taxon>
    </lineage>
</organism>
<dbReference type="SMART" id="SM00823">
    <property type="entry name" value="PKS_PP"/>
    <property type="match status" value="1"/>
</dbReference>
<evidence type="ECO:0000256" key="1">
    <source>
        <dbReference type="ARBA" id="ARBA00022450"/>
    </source>
</evidence>
<dbReference type="PANTHER" id="PTHR43775:SF51">
    <property type="entry name" value="INACTIVE PHENOLPHTHIOCEROL SYNTHESIS POLYKETIDE SYNTHASE TYPE I PKS1-RELATED"/>
    <property type="match status" value="1"/>
</dbReference>
<evidence type="ECO:0000313" key="8">
    <source>
        <dbReference type="Proteomes" id="UP001224661"/>
    </source>
</evidence>
<evidence type="ECO:0000256" key="3">
    <source>
        <dbReference type="ARBA" id="ARBA00022679"/>
    </source>
</evidence>
<name>A0ABT6S272_9ACTN</name>
<proteinExistence type="predicted"/>
<dbReference type="EMBL" id="JASCIR010000085">
    <property type="protein sequence ID" value="MDI3390790.1"/>
    <property type="molecule type" value="Genomic_DNA"/>
</dbReference>
<dbReference type="SMART" id="SM01294">
    <property type="entry name" value="PKS_PP_betabranch"/>
    <property type="match status" value="1"/>
</dbReference>
<keyword evidence="4" id="KW-0045">Antibiotic biosynthesis</keyword>
<gene>
    <name evidence="7" type="ORF">QIS99_32070</name>
</gene>
<feature type="domain" description="Carrier" evidence="6">
    <location>
        <begin position="137"/>
        <end position="212"/>
    </location>
</feature>
<dbReference type="Gene3D" id="3.40.366.10">
    <property type="entry name" value="Malonyl-Coenzyme A Acyl Carrier Protein, domain 2"/>
    <property type="match status" value="1"/>
</dbReference>
<evidence type="ECO:0000256" key="5">
    <source>
        <dbReference type="ARBA" id="ARBA00023268"/>
    </source>
</evidence>
<dbReference type="Gene3D" id="1.10.1200.10">
    <property type="entry name" value="ACP-like"/>
    <property type="match status" value="1"/>
</dbReference>
<keyword evidence="3" id="KW-0808">Transferase</keyword>
<evidence type="ECO:0000259" key="6">
    <source>
        <dbReference type="PROSITE" id="PS50075"/>
    </source>
</evidence>
<dbReference type="Proteomes" id="UP001224661">
    <property type="component" value="Unassembled WGS sequence"/>
</dbReference>
<dbReference type="PROSITE" id="PS50075">
    <property type="entry name" value="CARRIER"/>
    <property type="match status" value="1"/>
</dbReference>
<dbReference type="InterPro" id="IPR016035">
    <property type="entry name" value="Acyl_Trfase/lysoPLipase"/>
</dbReference>
<dbReference type="InterPro" id="IPR001227">
    <property type="entry name" value="Ac_transferase_dom_sf"/>
</dbReference>
<feature type="non-terminal residue" evidence="7">
    <location>
        <position position="1"/>
    </location>
</feature>
<evidence type="ECO:0000256" key="2">
    <source>
        <dbReference type="ARBA" id="ARBA00022553"/>
    </source>
</evidence>
<keyword evidence="5" id="KW-0511">Multifunctional enzyme</keyword>
<dbReference type="PANTHER" id="PTHR43775">
    <property type="entry name" value="FATTY ACID SYNTHASE"/>
    <property type="match status" value="1"/>
</dbReference>
<dbReference type="Gene3D" id="3.30.70.3290">
    <property type="match status" value="1"/>
</dbReference>
<dbReference type="SUPFAM" id="SSF47336">
    <property type="entry name" value="ACP-like"/>
    <property type="match status" value="1"/>
</dbReference>
<accession>A0ABT6S272</accession>
<dbReference type="InterPro" id="IPR020806">
    <property type="entry name" value="PKS_PP-bd"/>
</dbReference>
<keyword evidence="1" id="KW-0596">Phosphopantetheine</keyword>
<evidence type="ECO:0000256" key="4">
    <source>
        <dbReference type="ARBA" id="ARBA00023194"/>
    </source>
</evidence>
<dbReference type="Pfam" id="PF00550">
    <property type="entry name" value="PP-binding"/>
    <property type="match status" value="1"/>
</dbReference>